<name>A0ABT0VFN6_9LACO</name>
<dbReference type="Proteomes" id="UP001057481">
    <property type="component" value="Unassembled WGS sequence"/>
</dbReference>
<dbReference type="EMBL" id="JAGMVS010000027">
    <property type="protein sequence ID" value="MCM2436430.1"/>
    <property type="molecule type" value="Genomic_DNA"/>
</dbReference>
<accession>A0ABT0VFN6</accession>
<evidence type="ECO:0000313" key="1">
    <source>
        <dbReference type="EMBL" id="MCM2436430.1"/>
    </source>
</evidence>
<proteinExistence type="predicted"/>
<organism evidence="1 2">
    <name type="scientific">Periweissella beninensis</name>
    <dbReference type="NCBI Taxonomy" id="504936"/>
    <lineage>
        <taxon>Bacteria</taxon>
        <taxon>Bacillati</taxon>
        <taxon>Bacillota</taxon>
        <taxon>Bacilli</taxon>
        <taxon>Lactobacillales</taxon>
        <taxon>Lactobacillaceae</taxon>
        <taxon>Periweissella</taxon>
    </lineage>
</organism>
<sequence>MEYHRALNHINNLIKLIQSDGLGLGLRKLKPLFILGKLSKVMSV</sequence>
<keyword evidence="2" id="KW-1185">Reference proteome</keyword>
<protein>
    <submittedName>
        <fullName evidence="1">Uncharacterized protein</fullName>
    </submittedName>
</protein>
<gene>
    <name evidence="1" type="ORF">KAK10_00490</name>
</gene>
<evidence type="ECO:0000313" key="2">
    <source>
        <dbReference type="Proteomes" id="UP001057481"/>
    </source>
</evidence>
<comment type="caution">
    <text evidence="1">The sequence shown here is derived from an EMBL/GenBank/DDBJ whole genome shotgun (WGS) entry which is preliminary data.</text>
</comment>
<reference evidence="1" key="1">
    <citation type="submission" date="2021-04" db="EMBL/GenBank/DDBJ databases">
        <title>Taxonomic assessment of Weissella genus.</title>
        <authorList>
            <person name="Fanelli F."/>
            <person name="Chieffi D."/>
            <person name="Dell'Aquila A."/>
            <person name="Gyu-Sung C."/>
            <person name="Franz C.M.A.P."/>
            <person name="Fusco V."/>
        </authorList>
    </citation>
    <scope>NUCLEOTIDE SEQUENCE</scope>
    <source>
        <strain evidence="1">LMG 25373</strain>
    </source>
</reference>